<feature type="domain" description="Protein kinase" evidence="2">
    <location>
        <begin position="456"/>
        <end position="768"/>
    </location>
</feature>
<sequence>MEKHPVSAPTAPTTPQRPPISHSTQTTPQSQNAVSRMKADGSVIWSNEYNEVREDILNTQIIDLRLFSRIIFDLNLNATNFKPLGERIEAKLDGYLAVAENQREHEKTLYDPLNEFLNAIGQASGDLARVFYTQAYRRILGYGLDRRPDLSQISRIYLDLRDNEDLDSFLRESWMERMHWLLMLCFVEVKHKNGRTLGHGIRKRTVTKVAAKNAKTGNSTKTLPAPTSEKSSLSLGLSTSVSPSDSEDKASALFEKTRRQVAAYGKVLFSAGAIRSHVVGLVIDDTVCRFVFYCRSIVVESEPMDFETSPGKDWFVELVQHLHSLPPDKLGLIPNMEPSSSQHFKLRRIERNSKRSPEDREEPELQSKKVKIDGKGKQKEEKQKEEDSQGSSTHASTASFVFSNVQSPPSEYTSAEGTASGAVEESPSPALSLVGYTYTLVVEGFKRVLRVTQVIFRSDCLIGRGTTVFQVECIKEEVVETAQRTTVAPEESWKGEDLILKISFPPSERMKESELIDSARAHAKTHNAKWALQHLPRVVASVDSLDWESNDPNENTLQNRLKSQFGDAYEMRSLRATVLEKLEPLSNLKSAREFAQVFYDILQIHRWLYEQPKILHRDLSMANIMFRREGDQVYGVLNDFDLSSLLTRMDKSPTSKHRTGTKPFMARDLLASNWDKGHLYRHDLESLFYITLIVSCHYTGPTTRASTLLFEDWFNGVDQVVSSAKYTFISFEWPQPLVQTYFNGFTQWLLKIRQLLNQGYKSWPGPFFWSDKDRLKAALYDWETLDGNVTYLKIMEVMRFFDGEELVARWDGGGKSS</sequence>
<dbReference type="AlphaFoldDB" id="A0A8H5GJG1"/>
<feature type="region of interest" description="Disordered" evidence="1">
    <location>
        <begin position="330"/>
        <end position="426"/>
    </location>
</feature>
<protein>
    <recommendedName>
        <fullName evidence="2">Protein kinase domain-containing protein</fullName>
    </recommendedName>
</protein>
<dbReference type="Gene3D" id="1.10.510.10">
    <property type="entry name" value="Transferase(Phosphotransferase) domain 1"/>
    <property type="match status" value="1"/>
</dbReference>
<dbReference type="GO" id="GO:0004672">
    <property type="term" value="F:protein kinase activity"/>
    <property type="evidence" value="ECO:0007669"/>
    <property type="project" value="InterPro"/>
</dbReference>
<evidence type="ECO:0000259" key="2">
    <source>
        <dbReference type="PROSITE" id="PS50011"/>
    </source>
</evidence>
<dbReference type="Pfam" id="PF17667">
    <property type="entry name" value="Pkinase_fungal"/>
    <property type="match status" value="1"/>
</dbReference>
<feature type="compositionally biased region" description="Low complexity" evidence="1">
    <location>
        <begin position="228"/>
        <end position="244"/>
    </location>
</feature>
<organism evidence="3 4">
    <name type="scientific">Collybiopsis confluens</name>
    <dbReference type="NCBI Taxonomy" id="2823264"/>
    <lineage>
        <taxon>Eukaryota</taxon>
        <taxon>Fungi</taxon>
        <taxon>Dikarya</taxon>
        <taxon>Basidiomycota</taxon>
        <taxon>Agaricomycotina</taxon>
        <taxon>Agaricomycetes</taxon>
        <taxon>Agaricomycetidae</taxon>
        <taxon>Agaricales</taxon>
        <taxon>Marasmiineae</taxon>
        <taxon>Omphalotaceae</taxon>
        <taxon>Collybiopsis</taxon>
    </lineage>
</organism>
<dbReference type="PROSITE" id="PS50011">
    <property type="entry name" value="PROTEIN_KINASE_DOM"/>
    <property type="match status" value="1"/>
</dbReference>
<dbReference type="PROSITE" id="PS00109">
    <property type="entry name" value="PROTEIN_KINASE_TYR"/>
    <property type="match status" value="1"/>
</dbReference>
<dbReference type="GO" id="GO:0005524">
    <property type="term" value="F:ATP binding"/>
    <property type="evidence" value="ECO:0007669"/>
    <property type="project" value="InterPro"/>
</dbReference>
<dbReference type="InterPro" id="IPR011009">
    <property type="entry name" value="Kinase-like_dom_sf"/>
</dbReference>
<keyword evidence="4" id="KW-1185">Reference proteome</keyword>
<feature type="region of interest" description="Disordered" evidence="1">
    <location>
        <begin position="1"/>
        <end position="35"/>
    </location>
</feature>
<dbReference type="InterPro" id="IPR008266">
    <property type="entry name" value="Tyr_kinase_AS"/>
</dbReference>
<proteinExistence type="predicted"/>
<dbReference type="OrthoDB" id="5569250at2759"/>
<feature type="compositionally biased region" description="Polar residues" evidence="1">
    <location>
        <begin position="21"/>
        <end position="34"/>
    </location>
</feature>
<dbReference type="SUPFAM" id="SSF56112">
    <property type="entry name" value="Protein kinase-like (PK-like)"/>
    <property type="match status" value="1"/>
</dbReference>
<dbReference type="InterPro" id="IPR040976">
    <property type="entry name" value="Pkinase_fungal"/>
</dbReference>
<dbReference type="PANTHER" id="PTHR38248:SF2">
    <property type="entry name" value="FUNK1 11"/>
    <property type="match status" value="1"/>
</dbReference>
<dbReference type="Proteomes" id="UP000518752">
    <property type="component" value="Unassembled WGS sequence"/>
</dbReference>
<feature type="compositionally biased region" description="Polar residues" evidence="1">
    <location>
        <begin position="393"/>
        <end position="417"/>
    </location>
</feature>
<dbReference type="EMBL" id="JAACJN010000159">
    <property type="protein sequence ID" value="KAF5365876.1"/>
    <property type="molecule type" value="Genomic_DNA"/>
</dbReference>
<feature type="compositionally biased region" description="Basic and acidic residues" evidence="1">
    <location>
        <begin position="347"/>
        <end position="387"/>
    </location>
</feature>
<evidence type="ECO:0000313" key="4">
    <source>
        <dbReference type="Proteomes" id="UP000518752"/>
    </source>
</evidence>
<dbReference type="PANTHER" id="PTHR38248">
    <property type="entry name" value="FUNK1 6"/>
    <property type="match status" value="1"/>
</dbReference>
<evidence type="ECO:0000313" key="3">
    <source>
        <dbReference type="EMBL" id="KAF5365876.1"/>
    </source>
</evidence>
<comment type="caution">
    <text evidence="3">The sequence shown here is derived from an EMBL/GenBank/DDBJ whole genome shotgun (WGS) entry which is preliminary data.</text>
</comment>
<evidence type="ECO:0000256" key="1">
    <source>
        <dbReference type="SAM" id="MobiDB-lite"/>
    </source>
</evidence>
<accession>A0A8H5GJG1</accession>
<gene>
    <name evidence="3" type="ORF">D9757_011041</name>
</gene>
<dbReference type="InterPro" id="IPR000719">
    <property type="entry name" value="Prot_kinase_dom"/>
</dbReference>
<name>A0A8H5GJG1_9AGAR</name>
<feature type="region of interest" description="Disordered" evidence="1">
    <location>
        <begin position="211"/>
        <end position="246"/>
    </location>
</feature>
<reference evidence="3 4" key="1">
    <citation type="journal article" date="2020" name="ISME J.">
        <title>Uncovering the hidden diversity of litter-decomposition mechanisms in mushroom-forming fungi.</title>
        <authorList>
            <person name="Floudas D."/>
            <person name="Bentzer J."/>
            <person name="Ahren D."/>
            <person name="Johansson T."/>
            <person name="Persson P."/>
            <person name="Tunlid A."/>
        </authorList>
    </citation>
    <scope>NUCLEOTIDE SEQUENCE [LARGE SCALE GENOMIC DNA]</scope>
    <source>
        <strain evidence="3 4">CBS 406.79</strain>
    </source>
</reference>